<feature type="domain" description="4Fe-4S ferredoxin-type" evidence="1">
    <location>
        <begin position="38"/>
        <end position="68"/>
    </location>
</feature>
<dbReference type="InterPro" id="IPR017896">
    <property type="entry name" value="4Fe4S_Fe-S-bd"/>
</dbReference>
<dbReference type="InterPro" id="IPR036388">
    <property type="entry name" value="WH-like_DNA-bd_sf"/>
</dbReference>
<dbReference type="Gene3D" id="3.30.70.20">
    <property type="match status" value="1"/>
</dbReference>
<sequence>MGDPVVARVNADACTWCDKCAEVCDYTAIRETVNEAGKHIAGVNKGVCAGCGICAPVCPVNAIEIAKYTDNEIEAMIDGFAAKVEIKEKEASGITEEKADVVAAHMKEYPQIWKDILATIESDKKTIPEVVDMLKIAPEMVTYHLMTMNKYGVVAPAGTNEKEEYYYYKMK</sequence>
<gene>
    <name evidence="2" type="primary">rsxB_74</name>
    <name evidence="2" type="ORF">SDC9_85364</name>
</gene>
<name>A0A644ZLV3_9ZZZZ</name>
<dbReference type="AlphaFoldDB" id="A0A644ZLV3"/>
<dbReference type="SUPFAM" id="SSF54862">
    <property type="entry name" value="4Fe-4S ferredoxins"/>
    <property type="match status" value="1"/>
</dbReference>
<dbReference type="PROSITE" id="PS00198">
    <property type="entry name" value="4FE4S_FER_1"/>
    <property type="match status" value="1"/>
</dbReference>
<comment type="caution">
    <text evidence="2">The sequence shown here is derived from an EMBL/GenBank/DDBJ whole genome shotgun (WGS) entry which is preliminary data.</text>
</comment>
<evidence type="ECO:0000259" key="1">
    <source>
        <dbReference type="PROSITE" id="PS51379"/>
    </source>
</evidence>
<proteinExistence type="predicted"/>
<accession>A0A644ZLV3</accession>
<reference evidence="2" key="1">
    <citation type="submission" date="2019-08" db="EMBL/GenBank/DDBJ databases">
        <authorList>
            <person name="Kucharzyk K."/>
            <person name="Murdoch R.W."/>
            <person name="Higgins S."/>
            <person name="Loffler F."/>
        </authorList>
    </citation>
    <scope>NUCLEOTIDE SEQUENCE</scope>
</reference>
<protein>
    <submittedName>
        <fullName evidence="2">Electron transport complex subunit RsxB</fullName>
    </submittedName>
</protein>
<dbReference type="Pfam" id="PF14697">
    <property type="entry name" value="Fer4_21"/>
    <property type="match status" value="1"/>
</dbReference>
<dbReference type="PROSITE" id="PS51379">
    <property type="entry name" value="4FE4S_FER_2"/>
    <property type="match status" value="2"/>
</dbReference>
<evidence type="ECO:0000313" key="2">
    <source>
        <dbReference type="EMBL" id="MPM38734.1"/>
    </source>
</evidence>
<dbReference type="EMBL" id="VSSQ01008389">
    <property type="protein sequence ID" value="MPM38734.1"/>
    <property type="molecule type" value="Genomic_DNA"/>
</dbReference>
<feature type="domain" description="4Fe-4S ferredoxin-type" evidence="1">
    <location>
        <begin position="5"/>
        <end position="34"/>
    </location>
</feature>
<dbReference type="InterPro" id="IPR017900">
    <property type="entry name" value="4Fe4S_Fe_S_CS"/>
</dbReference>
<organism evidence="2">
    <name type="scientific">bioreactor metagenome</name>
    <dbReference type="NCBI Taxonomy" id="1076179"/>
    <lineage>
        <taxon>unclassified sequences</taxon>
        <taxon>metagenomes</taxon>
        <taxon>ecological metagenomes</taxon>
    </lineage>
</organism>
<dbReference type="Gene3D" id="1.10.10.10">
    <property type="entry name" value="Winged helix-like DNA-binding domain superfamily/Winged helix DNA-binding domain"/>
    <property type="match status" value="1"/>
</dbReference>